<dbReference type="OrthoDB" id="416253at2759"/>
<dbReference type="EC" id="1.1.1.307" evidence="3"/>
<comment type="function">
    <text evidence="7">Catalyzes the initial reaction in the xylose utilization pathway by reducing D-xylose into xylitol. Xylose is a major component of hemicelluloses such as xylan. Most fungi utilize D-xylose via three enzymatic reactions, xylose reductase (XR), xylitol dehydrogenase (XDH), and xylulokinase, to form xylulose 5-phosphate, which enters pentose phosphate pathway.</text>
</comment>
<evidence type="ECO:0000256" key="11">
    <source>
        <dbReference type="PIRSR" id="PIRSR000097-2"/>
    </source>
</evidence>
<dbReference type="InterPro" id="IPR018170">
    <property type="entry name" value="Aldo/ket_reductase_CS"/>
</dbReference>
<dbReference type="HOGENOM" id="CLU_023205_0_0_1"/>
<comment type="pathway">
    <text evidence="1">Carbohydrate metabolism; D-xylose degradation.</text>
</comment>
<dbReference type="PROSITE" id="PS00062">
    <property type="entry name" value="ALDOKETO_REDUCTASE_2"/>
    <property type="match status" value="1"/>
</dbReference>
<keyword evidence="5" id="KW-0560">Oxidoreductase</keyword>
<evidence type="ECO:0000256" key="12">
    <source>
        <dbReference type="PIRSR" id="PIRSR000097-3"/>
    </source>
</evidence>
<feature type="binding site" evidence="11">
    <location>
        <position position="113"/>
    </location>
    <ligand>
        <name>substrate</name>
    </ligand>
</feature>
<evidence type="ECO:0000256" key="8">
    <source>
        <dbReference type="ARBA" id="ARBA00047534"/>
    </source>
</evidence>
<feature type="active site" description="Proton donor" evidence="10">
    <location>
        <position position="51"/>
    </location>
</feature>
<dbReference type="Proteomes" id="UP000053029">
    <property type="component" value="Unassembled WGS sequence"/>
</dbReference>
<evidence type="ECO:0000256" key="1">
    <source>
        <dbReference type="ARBA" id="ARBA00004722"/>
    </source>
</evidence>
<dbReference type="EMBL" id="KN846978">
    <property type="protein sequence ID" value="KIW74138.1"/>
    <property type="molecule type" value="Genomic_DNA"/>
</dbReference>
<keyword evidence="4" id="KW-0119">Carbohydrate metabolism</keyword>
<evidence type="ECO:0000256" key="10">
    <source>
        <dbReference type="PIRSR" id="PIRSR000097-1"/>
    </source>
</evidence>
<keyword evidence="4" id="KW-0859">Xylose metabolism</keyword>
<dbReference type="AlphaFoldDB" id="A0A0D2G022"/>
<evidence type="ECO:0000256" key="7">
    <source>
        <dbReference type="ARBA" id="ARBA00025065"/>
    </source>
</evidence>
<evidence type="ECO:0000256" key="9">
    <source>
        <dbReference type="ARBA" id="ARBA00049485"/>
    </source>
</evidence>
<dbReference type="PROSITE" id="PS00063">
    <property type="entry name" value="ALDOKETO_REDUCTASE_3"/>
    <property type="match status" value="1"/>
</dbReference>
<feature type="domain" description="NADP-dependent oxidoreductase" evidence="13">
    <location>
        <begin position="19"/>
        <end position="298"/>
    </location>
</feature>
<keyword evidence="15" id="KW-1185">Reference proteome</keyword>
<accession>A0A0D2G022</accession>
<evidence type="ECO:0000313" key="14">
    <source>
        <dbReference type="EMBL" id="KIW74138.1"/>
    </source>
</evidence>
<feature type="site" description="Lowers pKa of active site Tyr" evidence="12">
    <location>
        <position position="80"/>
    </location>
</feature>
<keyword evidence="6" id="KW-0520">NAD</keyword>
<evidence type="ECO:0000259" key="13">
    <source>
        <dbReference type="Pfam" id="PF00248"/>
    </source>
</evidence>
<organism evidence="14 15">
    <name type="scientific">Fonsecaea pedrosoi CBS 271.37</name>
    <dbReference type="NCBI Taxonomy" id="1442368"/>
    <lineage>
        <taxon>Eukaryota</taxon>
        <taxon>Fungi</taxon>
        <taxon>Dikarya</taxon>
        <taxon>Ascomycota</taxon>
        <taxon>Pezizomycotina</taxon>
        <taxon>Eurotiomycetes</taxon>
        <taxon>Chaetothyriomycetidae</taxon>
        <taxon>Chaetothyriales</taxon>
        <taxon>Herpotrichiellaceae</taxon>
        <taxon>Fonsecaea</taxon>
    </lineage>
</organism>
<evidence type="ECO:0000256" key="3">
    <source>
        <dbReference type="ARBA" id="ARBA00012845"/>
    </source>
</evidence>
<comment type="similarity">
    <text evidence="2">Belongs to the aldo/keto reductase family.</text>
</comment>
<dbReference type="PROSITE" id="PS00798">
    <property type="entry name" value="ALDOKETO_REDUCTASE_1"/>
    <property type="match status" value="1"/>
</dbReference>
<gene>
    <name evidence="14" type="ORF">Z517_12548</name>
</gene>
<sequence>MSEIPLITLNNGLKMPSVGFGLWKVDKNTCADQVYEAIKAGYRLLDGACIYENEQECGEGVARAIKEGIVKREDLFIVSKLWNNFHEAHVVEPICRRQLQDWKIDYFDLFHMHFPVSLKYVDPKEQYPPPDGPEFPQGPASVHETWQAMEKLVEKGLVKSIGVCNFNGGLLYDLLKYAKVKPVALQIEHHPYLTQPRLVKFAQGQGLAVTAYSSFGPLSFVEMDLEEALKVKPLFETSPVQSAAKRVGKSPAQVLLRWATQRGIAVIPKSNKPTRLAENLDVSSFDLTKDEIEAISGLNMRLRFNDPVKFGEPHPIFDDFGDY</sequence>
<protein>
    <recommendedName>
        <fullName evidence="3">D-xylose reductase [NAD(P)H]</fullName>
        <ecNumber evidence="3">1.1.1.307</ecNumber>
    </recommendedName>
</protein>
<dbReference type="Pfam" id="PF00248">
    <property type="entry name" value="Aldo_ket_red"/>
    <property type="match status" value="1"/>
</dbReference>
<dbReference type="VEuPathDB" id="FungiDB:Z517_12548"/>
<proteinExistence type="inferred from homology"/>
<evidence type="ECO:0000256" key="5">
    <source>
        <dbReference type="ARBA" id="ARBA00023002"/>
    </source>
</evidence>
<comment type="catalytic activity">
    <reaction evidence="8">
        <text>xylitol + NADP(+) = D-xylose + NADPH + H(+)</text>
        <dbReference type="Rhea" id="RHEA:27445"/>
        <dbReference type="ChEBI" id="CHEBI:15378"/>
        <dbReference type="ChEBI" id="CHEBI:17151"/>
        <dbReference type="ChEBI" id="CHEBI:53455"/>
        <dbReference type="ChEBI" id="CHEBI:57783"/>
        <dbReference type="ChEBI" id="CHEBI:58349"/>
        <dbReference type="EC" id="1.1.1.307"/>
    </reaction>
</comment>
<evidence type="ECO:0000256" key="2">
    <source>
        <dbReference type="ARBA" id="ARBA00007905"/>
    </source>
</evidence>
<evidence type="ECO:0000256" key="6">
    <source>
        <dbReference type="ARBA" id="ARBA00023027"/>
    </source>
</evidence>
<dbReference type="GO" id="GO:0042732">
    <property type="term" value="P:D-xylose metabolic process"/>
    <property type="evidence" value="ECO:0007669"/>
    <property type="project" value="UniProtKB-KW"/>
</dbReference>
<evidence type="ECO:0000256" key="4">
    <source>
        <dbReference type="ARBA" id="ARBA00022629"/>
    </source>
</evidence>
<dbReference type="InterPro" id="IPR020471">
    <property type="entry name" value="AKR"/>
</dbReference>
<name>A0A0D2G022_9EURO</name>
<dbReference type="PRINTS" id="PR00069">
    <property type="entry name" value="ALDKETRDTASE"/>
</dbReference>
<dbReference type="SUPFAM" id="SSF51430">
    <property type="entry name" value="NAD(P)-linked oxidoreductase"/>
    <property type="match status" value="1"/>
</dbReference>
<dbReference type="FunFam" id="3.20.20.100:FF:000007">
    <property type="entry name" value="NAD(P)H-dependent D-xylose reductase xyl1"/>
    <property type="match status" value="1"/>
</dbReference>
<reference evidence="14 15" key="1">
    <citation type="submission" date="2015-01" db="EMBL/GenBank/DDBJ databases">
        <title>The Genome Sequence of Fonsecaea pedrosoi CBS 271.37.</title>
        <authorList>
            <consortium name="The Broad Institute Genomics Platform"/>
            <person name="Cuomo C."/>
            <person name="de Hoog S."/>
            <person name="Gorbushina A."/>
            <person name="Stielow B."/>
            <person name="Teixiera M."/>
            <person name="Abouelleil A."/>
            <person name="Chapman S.B."/>
            <person name="Priest M."/>
            <person name="Young S.K."/>
            <person name="Wortman J."/>
            <person name="Nusbaum C."/>
            <person name="Birren B."/>
        </authorList>
    </citation>
    <scope>NUCLEOTIDE SEQUENCE [LARGE SCALE GENOMIC DNA]</scope>
    <source>
        <strain evidence="14 15">CBS 271.37</strain>
    </source>
</reference>
<dbReference type="Gene3D" id="3.20.20.100">
    <property type="entry name" value="NADP-dependent oxidoreductase domain"/>
    <property type="match status" value="1"/>
</dbReference>
<dbReference type="GO" id="GO:0016491">
    <property type="term" value="F:oxidoreductase activity"/>
    <property type="evidence" value="ECO:0007669"/>
    <property type="project" value="UniProtKB-KW"/>
</dbReference>
<dbReference type="PIRSF" id="PIRSF000097">
    <property type="entry name" value="AKR"/>
    <property type="match status" value="1"/>
</dbReference>
<dbReference type="STRING" id="1442368.A0A0D2G022"/>
<dbReference type="PANTHER" id="PTHR11732">
    <property type="entry name" value="ALDO/KETO REDUCTASE"/>
    <property type="match status" value="1"/>
</dbReference>
<comment type="catalytic activity">
    <reaction evidence="9">
        <text>xylitol + NAD(+) = D-xylose + NADH + H(+)</text>
        <dbReference type="Rhea" id="RHEA:27441"/>
        <dbReference type="ChEBI" id="CHEBI:15378"/>
        <dbReference type="ChEBI" id="CHEBI:17151"/>
        <dbReference type="ChEBI" id="CHEBI:53455"/>
        <dbReference type="ChEBI" id="CHEBI:57540"/>
        <dbReference type="ChEBI" id="CHEBI:57945"/>
        <dbReference type="EC" id="1.1.1.307"/>
    </reaction>
</comment>
<dbReference type="RefSeq" id="XP_013277946.1">
    <property type="nucleotide sequence ID" value="XM_013422492.1"/>
</dbReference>
<dbReference type="GeneID" id="25312038"/>
<evidence type="ECO:0000313" key="15">
    <source>
        <dbReference type="Proteomes" id="UP000053029"/>
    </source>
</evidence>
<dbReference type="InterPro" id="IPR036812">
    <property type="entry name" value="NAD(P)_OxRdtase_dom_sf"/>
</dbReference>
<dbReference type="InterPro" id="IPR023210">
    <property type="entry name" value="NADP_OxRdtase_dom"/>
</dbReference>